<organism evidence="1">
    <name type="scientific">Rhizophora mucronata</name>
    <name type="common">Asiatic mangrove</name>
    <dbReference type="NCBI Taxonomy" id="61149"/>
    <lineage>
        <taxon>Eukaryota</taxon>
        <taxon>Viridiplantae</taxon>
        <taxon>Streptophyta</taxon>
        <taxon>Embryophyta</taxon>
        <taxon>Tracheophyta</taxon>
        <taxon>Spermatophyta</taxon>
        <taxon>Magnoliopsida</taxon>
        <taxon>eudicotyledons</taxon>
        <taxon>Gunneridae</taxon>
        <taxon>Pentapetalae</taxon>
        <taxon>rosids</taxon>
        <taxon>fabids</taxon>
        <taxon>Malpighiales</taxon>
        <taxon>Rhizophoraceae</taxon>
        <taxon>Rhizophora</taxon>
    </lineage>
</organism>
<reference evidence="1" key="1">
    <citation type="submission" date="2018-02" db="EMBL/GenBank/DDBJ databases">
        <title>Rhizophora mucronata_Transcriptome.</title>
        <authorList>
            <person name="Meera S.P."/>
            <person name="Sreeshan A."/>
            <person name="Augustine A."/>
        </authorList>
    </citation>
    <scope>NUCLEOTIDE SEQUENCE</scope>
    <source>
        <tissue evidence="1">Leaf</tissue>
    </source>
</reference>
<sequence>MLDASTCKECPSTNKPSAGIWSPMFKKTISPTTMSNIEISCRRPYLKTSMLILSLILERLSNCISCLKLLKAETTTTRKTAMKMLPPSYQPSLGPSSLMPKPSARAAQTSRIIMVVSLKASSTKNRSPFGGGL</sequence>
<dbReference type="AlphaFoldDB" id="A0A2P2NKN5"/>
<evidence type="ECO:0000313" key="1">
    <source>
        <dbReference type="EMBL" id="MBX43023.1"/>
    </source>
</evidence>
<name>A0A2P2NKN5_RHIMU</name>
<accession>A0A2P2NKN5</accession>
<dbReference type="EMBL" id="GGEC01062539">
    <property type="protein sequence ID" value="MBX43023.1"/>
    <property type="molecule type" value="Transcribed_RNA"/>
</dbReference>
<proteinExistence type="predicted"/>
<protein>
    <submittedName>
        <fullName evidence="1">Uncharacterized protein</fullName>
    </submittedName>
</protein>